<reference evidence="6" key="1">
    <citation type="journal article" date="2017" name="Appl. Environ. Microbiol.">
        <title>Genomic analysis of Calderihabitans maritimus KKC1, a thermophilic hydrogenogenic carboxydotrophic bacterium isolated from marine sediment.</title>
        <authorList>
            <person name="Omae K."/>
            <person name="Yoneda Y."/>
            <person name="Fukuyama Y."/>
            <person name="Yoshida T."/>
            <person name="Sako Y."/>
        </authorList>
    </citation>
    <scope>NUCLEOTIDE SEQUENCE [LARGE SCALE GENOMIC DNA]</scope>
    <source>
        <strain evidence="6">KKC1</strain>
    </source>
</reference>
<gene>
    <name evidence="5" type="ORF">KKC1_26830</name>
</gene>
<dbReference type="SMART" id="SM00345">
    <property type="entry name" value="HTH_GNTR"/>
    <property type="match status" value="1"/>
</dbReference>
<evidence type="ECO:0000313" key="6">
    <source>
        <dbReference type="Proteomes" id="UP000197032"/>
    </source>
</evidence>
<dbReference type="SUPFAM" id="SSF48008">
    <property type="entry name" value="GntR ligand-binding domain-like"/>
    <property type="match status" value="1"/>
</dbReference>
<dbReference type="Gene3D" id="1.10.10.10">
    <property type="entry name" value="Winged helix-like DNA-binding domain superfamily/Winged helix DNA-binding domain"/>
    <property type="match status" value="1"/>
</dbReference>
<evidence type="ECO:0000259" key="4">
    <source>
        <dbReference type="PROSITE" id="PS50949"/>
    </source>
</evidence>
<dbReference type="InterPro" id="IPR036388">
    <property type="entry name" value="WH-like_DNA-bd_sf"/>
</dbReference>
<keyword evidence="3" id="KW-0804">Transcription</keyword>
<dbReference type="Proteomes" id="UP000197032">
    <property type="component" value="Unassembled WGS sequence"/>
</dbReference>
<comment type="caution">
    <text evidence="5">The sequence shown here is derived from an EMBL/GenBank/DDBJ whole genome shotgun (WGS) entry which is preliminary data.</text>
</comment>
<evidence type="ECO:0000256" key="3">
    <source>
        <dbReference type="ARBA" id="ARBA00023163"/>
    </source>
</evidence>
<evidence type="ECO:0000256" key="1">
    <source>
        <dbReference type="ARBA" id="ARBA00023015"/>
    </source>
</evidence>
<dbReference type="PANTHER" id="PTHR43537:SF24">
    <property type="entry name" value="GLUCONATE OPERON TRANSCRIPTIONAL REPRESSOR"/>
    <property type="match status" value="1"/>
</dbReference>
<protein>
    <submittedName>
        <fullName evidence="5">GntR family transcriptional regulator</fullName>
    </submittedName>
</protein>
<dbReference type="Pfam" id="PF07729">
    <property type="entry name" value="FCD"/>
    <property type="match status" value="1"/>
</dbReference>
<dbReference type="RefSeq" id="WP_192868227.1">
    <property type="nucleotide sequence ID" value="NZ_BDGJ01000161.1"/>
</dbReference>
<dbReference type="AlphaFoldDB" id="A0A1Z5HVJ6"/>
<dbReference type="Gene3D" id="1.20.120.530">
    <property type="entry name" value="GntR ligand-binding domain-like"/>
    <property type="match status" value="1"/>
</dbReference>
<dbReference type="SMART" id="SM00895">
    <property type="entry name" value="FCD"/>
    <property type="match status" value="1"/>
</dbReference>
<dbReference type="PRINTS" id="PR00035">
    <property type="entry name" value="HTHGNTR"/>
</dbReference>
<dbReference type="GO" id="GO:0003700">
    <property type="term" value="F:DNA-binding transcription factor activity"/>
    <property type="evidence" value="ECO:0007669"/>
    <property type="project" value="InterPro"/>
</dbReference>
<evidence type="ECO:0000256" key="2">
    <source>
        <dbReference type="ARBA" id="ARBA00023125"/>
    </source>
</evidence>
<keyword evidence="1" id="KW-0805">Transcription regulation</keyword>
<keyword evidence="2" id="KW-0238">DNA-binding</keyword>
<dbReference type="EMBL" id="BDGJ01000161">
    <property type="protein sequence ID" value="GAW93552.1"/>
    <property type="molecule type" value="Genomic_DNA"/>
</dbReference>
<dbReference type="PANTHER" id="PTHR43537">
    <property type="entry name" value="TRANSCRIPTIONAL REGULATOR, GNTR FAMILY"/>
    <property type="match status" value="1"/>
</dbReference>
<dbReference type="PROSITE" id="PS50949">
    <property type="entry name" value="HTH_GNTR"/>
    <property type="match status" value="1"/>
</dbReference>
<dbReference type="CDD" id="cd07377">
    <property type="entry name" value="WHTH_GntR"/>
    <property type="match status" value="1"/>
</dbReference>
<dbReference type="InterPro" id="IPR036390">
    <property type="entry name" value="WH_DNA-bd_sf"/>
</dbReference>
<dbReference type="InterPro" id="IPR000524">
    <property type="entry name" value="Tscrpt_reg_HTH_GntR"/>
</dbReference>
<feature type="domain" description="HTH gntR-type" evidence="4">
    <location>
        <begin position="27"/>
        <end position="94"/>
    </location>
</feature>
<sequence length="239" mass="27779">MEKDTLINIGTCINIEDKQKNEILDTKPLAARITDYLQTEIINNNLKPGEQLKETELAKLFGTSRAPIREAFRMLERNGFVEVVPRKGAFVRRYTTKEIEDIYKVRCALEILALEIALSRLCNEDFIKLEKLISNMAEAMNKGDVKTYFKYNVLFHRNFFHIADNPVLNEIFERLSNPLLGLRLKSLSLPESLKESYMEHINIFNAIRERNVELAKKYLEAHIVRAMKKLKQCVAENCK</sequence>
<evidence type="ECO:0000313" key="5">
    <source>
        <dbReference type="EMBL" id="GAW93552.1"/>
    </source>
</evidence>
<dbReference type="InterPro" id="IPR011711">
    <property type="entry name" value="GntR_C"/>
</dbReference>
<dbReference type="InterPro" id="IPR008920">
    <property type="entry name" value="TF_FadR/GntR_C"/>
</dbReference>
<keyword evidence="6" id="KW-1185">Reference proteome</keyword>
<accession>A0A1Z5HVJ6</accession>
<organism evidence="5 6">
    <name type="scientific">Calderihabitans maritimus</name>
    <dbReference type="NCBI Taxonomy" id="1246530"/>
    <lineage>
        <taxon>Bacteria</taxon>
        <taxon>Bacillati</taxon>
        <taxon>Bacillota</taxon>
        <taxon>Clostridia</taxon>
        <taxon>Neomoorellales</taxon>
        <taxon>Calderihabitantaceae</taxon>
        <taxon>Calderihabitans</taxon>
    </lineage>
</organism>
<dbReference type="SUPFAM" id="SSF46785">
    <property type="entry name" value="Winged helix' DNA-binding domain"/>
    <property type="match status" value="1"/>
</dbReference>
<dbReference type="Pfam" id="PF00392">
    <property type="entry name" value="GntR"/>
    <property type="match status" value="1"/>
</dbReference>
<proteinExistence type="predicted"/>
<dbReference type="GO" id="GO:0003677">
    <property type="term" value="F:DNA binding"/>
    <property type="evidence" value="ECO:0007669"/>
    <property type="project" value="UniProtKB-KW"/>
</dbReference>
<name>A0A1Z5HVJ6_9FIRM</name>